<evidence type="ECO:0000256" key="9">
    <source>
        <dbReference type="ARBA" id="ARBA00023326"/>
    </source>
</evidence>
<keyword evidence="5" id="KW-0378">Hydrolase</keyword>
<keyword evidence="8" id="KW-0326">Glycosidase</keyword>
<organism evidence="11">
    <name type="scientific">Mesosa myops</name>
    <dbReference type="NCBI Taxonomy" id="993118"/>
    <lineage>
        <taxon>Eukaryota</taxon>
        <taxon>Metazoa</taxon>
        <taxon>Ecdysozoa</taxon>
        <taxon>Arthropoda</taxon>
        <taxon>Hexapoda</taxon>
        <taxon>Insecta</taxon>
        <taxon>Pterygota</taxon>
        <taxon>Neoptera</taxon>
        <taxon>Endopterygota</taxon>
        <taxon>Coleoptera</taxon>
        <taxon>Polyphaga</taxon>
        <taxon>Cucujiformia</taxon>
        <taxon>Chrysomeloidea</taxon>
        <taxon>Cerambycidae</taxon>
        <taxon>Lamiinae</taxon>
        <taxon>Mesosini</taxon>
        <taxon>Mesosa</taxon>
    </lineage>
</organism>
<dbReference type="InterPro" id="IPR037019">
    <property type="entry name" value="Glyco_hydro_7_sf"/>
</dbReference>
<keyword evidence="9" id="KW-0624">Polysaccharide degradation</keyword>
<dbReference type="SUPFAM" id="SSF49899">
    <property type="entry name" value="Concanavalin A-like lectins/glucanases"/>
    <property type="match status" value="1"/>
</dbReference>
<dbReference type="GO" id="GO:0030245">
    <property type="term" value="P:cellulose catabolic process"/>
    <property type="evidence" value="ECO:0007669"/>
    <property type="project" value="UniProtKB-KW"/>
</dbReference>
<dbReference type="FunFam" id="2.70.100.10:FF:000001">
    <property type="entry name" value="Glucanase"/>
    <property type="match status" value="1"/>
</dbReference>
<dbReference type="InterPro" id="IPR013320">
    <property type="entry name" value="ConA-like_dom_sf"/>
</dbReference>
<evidence type="ECO:0000256" key="3">
    <source>
        <dbReference type="ARBA" id="ARBA00012561"/>
    </source>
</evidence>
<evidence type="ECO:0000256" key="10">
    <source>
        <dbReference type="SAM" id="SignalP"/>
    </source>
</evidence>
<dbReference type="PRINTS" id="PR00734">
    <property type="entry name" value="GLHYDRLASE7"/>
</dbReference>
<evidence type="ECO:0000256" key="8">
    <source>
        <dbReference type="ARBA" id="ARBA00023295"/>
    </source>
</evidence>
<dbReference type="Gene3D" id="2.70.100.10">
    <property type="entry name" value="Glycoside hydrolase, family 7, domain"/>
    <property type="match status" value="1"/>
</dbReference>
<keyword evidence="6" id="KW-0136">Cellulose degradation</keyword>
<evidence type="ECO:0000256" key="4">
    <source>
        <dbReference type="ARBA" id="ARBA00022729"/>
    </source>
</evidence>
<name>A0A6F7XSQ0_9CUCU</name>
<dbReference type="InterPro" id="IPR001722">
    <property type="entry name" value="Glyco_hydro_7"/>
</dbReference>
<dbReference type="AlphaFoldDB" id="A0A6F7XSQ0"/>
<feature type="chain" id="PRO_5026125159" description="cellulose 1,4-beta-cellobiosidase (non-reducing end)" evidence="10">
    <location>
        <begin position="21"/>
        <end position="449"/>
    </location>
</feature>
<dbReference type="PANTHER" id="PTHR33753:SF2">
    <property type="entry name" value="GLYCOSIDE HYDROLASE FAMILY 7 PROTEIN"/>
    <property type="match status" value="1"/>
</dbReference>
<accession>A0A6F7XSQ0</accession>
<feature type="signal peptide" evidence="10">
    <location>
        <begin position="1"/>
        <end position="20"/>
    </location>
</feature>
<evidence type="ECO:0000256" key="6">
    <source>
        <dbReference type="ARBA" id="ARBA00023001"/>
    </source>
</evidence>
<dbReference type="Pfam" id="PF00840">
    <property type="entry name" value="Glyco_hydro_7"/>
    <property type="match status" value="1"/>
</dbReference>
<dbReference type="PANTHER" id="PTHR33753">
    <property type="entry name" value="1,4-BETA-D-GLUCAN CELLOBIOHYDROLASE B"/>
    <property type="match status" value="1"/>
</dbReference>
<comment type="similarity">
    <text evidence="2">Belongs to the glycosyl hydrolase 7 (cellulase C) family.</text>
</comment>
<dbReference type="PROSITE" id="PS51257">
    <property type="entry name" value="PROKAR_LIPOPROTEIN"/>
    <property type="match status" value="1"/>
</dbReference>
<dbReference type="CDD" id="cd07999">
    <property type="entry name" value="GH7_CBH_EG"/>
    <property type="match status" value="1"/>
</dbReference>
<dbReference type="GO" id="GO:0016162">
    <property type="term" value="F:cellulose 1,4-beta-cellobiosidase activity"/>
    <property type="evidence" value="ECO:0007669"/>
    <property type="project" value="UniProtKB-EC"/>
</dbReference>
<evidence type="ECO:0000256" key="1">
    <source>
        <dbReference type="ARBA" id="ARBA00001641"/>
    </source>
</evidence>
<keyword evidence="7" id="KW-0119">Carbohydrate metabolism</keyword>
<keyword evidence="4 10" id="KW-0732">Signal</keyword>
<evidence type="ECO:0000313" key="11">
    <source>
        <dbReference type="EMBL" id="AMD09875.1"/>
    </source>
</evidence>
<proteinExistence type="evidence at transcript level"/>
<comment type="catalytic activity">
    <reaction evidence="1">
        <text>Hydrolysis of (1-&gt;4)-beta-D-glucosidic linkages in cellulose and cellotetraose, releasing cellobiose from the non-reducing ends of the chains.</text>
        <dbReference type="EC" id="3.2.1.91"/>
    </reaction>
</comment>
<reference evidence="11" key="1">
    <citation type="submission" date="2015-03" db="EMBL/GenBank/DDBJ databases">
        <title>cellulase in longhorn beetle Mesosa myops.</title>
        <authorList>
            <person name="Liu J."/>
            <person name="Yang X.-K."/>
        </authorList>
    </citation>
    <scope>NUCLEOTIDE SEQUENCE</scope>
</reference>
<evidence type="ECO:0000256" key="2">
    <source>
        <dbReference type="ARBA" id="ARBA00006044"/>
    </source>
</evidence>
<dbReference type="EC" id="3.2.1.91" evidence="3"/>
<sequence>MSRLWLVGFCFFALAALACGQQAGTMQAETHPKLTWKQCSGAGSCTAQNGEIVLDSNWRWLRKDDGGYSNCYTGNTWDAEACPDDASCAKNCALEGADYSGTYGITSSGDSLTLKLVTGSNVGSRTYLMKDEETYQVFNLLNKEFTFDVDVSKLPCGTNGALYFVEMPADGDKGKGNNNAGAKYGTGYCDAQCPHDLKFIAGEANVEGWEPSEGDKNSGSGKYGSCCNEMDIWEANSMGAAYTPHTCKKEGLYRCTGTECGDGDERYSGVCDKDGCDYSHYRLGATDYFGPGKTVDTNSKMTVVTQFVGNPLTEIRRFYIQNGKQIDNSVVSVPGVSNYSSITGNFCEEYKQVFGDQNSFDADGGLSEMSASLGRGHVLVMSLWVDFAAHMLWLDSSYPTDGDPSKPGIKRGECATSSGVPADVISQNADAQVVFSNIRFGDIGSTTST</sequence>
<dbReference type="EMBL" id="KP996501">
    <property type="protein sequence ID" value="AMD09875.1"/>
    <property type="molecule type" value="mRNA"/>
</dbReference>
<evidence type="ECO:0000256" key="5">
    <source>
        <dbReference type="ARBA" id="ARBA00022801"/>
    </source>
</evidence>
<evidence type="ECO:0000256" key="7">
    <source>
        <dbReference type="ARBA" id="ARBA00023277"/>
    </source>
</evidence>
<protein>
    <recommendedName>
        <fullName evidence="3">cellulose 1,4-beta-cellobiosidase (non-reducing end)</fullName>
        <ecNumber evidence="3">3.2.1.91</ecNumber>
    </recommendedName>
</protein>